<dbReference type="Proteomes" id="UP001234297">
    <property type="component" value="Chromosome 7"/>
</dbReference>
<evidence type="ECO:0000313" key="1">
    <source>
        <dbReference type="EMBL" id="KAJ8630290.1"/>
    </source>
</evidence>
<accession>A0ACC2LAL5</accession>
<dbReference type="EMBL" id="CM056815">
    <property type="protein sequence ID" value="KAJ8630290.1"/>
    <property type="molecule type" value="Genomic_DNA"/>
</dbReference>
<organism evidence="1 2">
    <name type="scientific">Persea americana</name>
    <name type="common">Avocado</name>
    <dbReference type="NCBI Taxonomy" id="3435"/>
    <lineage>
        <taxon>Eukaryota</taxon>
        <taxon>Viridiplantae</taxon>
        <taxon>Streptophyta</taxon>
        <taxon>Embryophyta</taxon>
        <taxon>Tracheophyta</taxon>
        <taxon>Spermatophyta</taxon>
        <taxon>Magnoliopsida</taxon>
        <taxon>Magnoliidae</taxon>
        <taxon>Laurales</taxon>
        <taxon>Lauraceae</taxon>
        <taxon>Persea</taxon>
    </lineage>
</organism>
<protein>
    <submittedName>
        <fullName evidence="1">Uncharacterized protein</fullName>
    </submittedName>
</protein>
<gene>
    <name evidence="1" type="ORF">MRB53_023613</name>
</gene>
<proteinExistence type="predicted"/>
<name>A0ACC2LAL5_PERAE</name>
<sequence length="97" mass="10833">MPLGGRNMTDTKQGRSAFEIHPCVYSGRAGMLRYNIDSNPYLANSGMTVVDGNLSQIANFLRQQGDLKKDFTWICTGRNCLPLECLEKYACPADVRQ</sequence>
<comment type="caution">
    <text evidence="1">The sequence shown here is derived from an EMBL/GenBank/DDBJ whole genome shotgun (WGS) entry which is preliminary data.</text>
</comment>
<evidence type="ECO:0000313" key="2">
    <source>
        <dbReference type="Proteomes" id="UP001234297"/>
    </source>
</evidence>
<reference evidence="1 2" key="1">
    <citation type="journal article" date="2022" name="Hortic Res">
        <title>A haplotype resolved chromosomal level avocado genome allows analysis of novel avocado genes.</title>
        <authorList>
            <person name="Nath O."/>
            <person name="Fletcher S.J."/>
            <person name="Hayward A."/>
            <person name="Shaw L.M."/>
            <person name="Masouleh A.K."/>
            <person name="Furtado A."/>
            <person name="Henry R.J."/>
            <person name="Mitter N."/>
        </authorList>
    </citation>
    <scope>NUCLEOTIDE SEQUENCE [LARGE SCALE GENOMIC DNA]</scope>
    <source>
        <strain evidence="2">cv. Hass</strain>
    </source>
</reference>
<keyword evidence="2" id="KW-1185">Reference proteome</keyword>